<dbReference type="EMBL" id="OU912926">
    <property type="protein sequence ID" value="CAG9933662.1"/>
    <property type="molecule type" value="Genomic_DNA"/>
</dbReference>
<sequence length="45" mass="5185">MLKVDMQNYFANIKLAGKPTFLSVLPKSYFFILPSQLLSWRYGAS</sequence>
<proteinExistence type="predicted"/>
<gene>
    <name evidence="1" type="ORF">NTG6680_2413</name>
</gene>
<evidence type="ECO:0000313" key="2">
    <source>
        <dbReference type="Proteomes" id="UP000839052"/>
    </source>
</evidence>
<protein>
    <recommendedName>
        <fullName evidence="3">Reverse transcriptase (RNA-dependent DNA polymerase)</fullName>
    </recommendedName>
</protein>
<keyword evidence="2" id="KW-1185">Reference proteome</keyword>
<reference evidence="1 2" key="1">
    <citation type="submission" date="2021-10" db="EMBL/GenBank/DDBJ databases">
        <authorList>
            <person name="Koch H."/>
        </authorList>
    </citation>
    <scope>NUCLEOTIDE SEQUENCE [LARGE SCALE GENOMIC DNA]</scope>
    <source>
        <strain evidence="1">6680</strain>
    </source>
</reference>
<dbReference type="Proteomes" id="UP000839052">
    <property type="component" value="Chromosome"/>
</dbReference>
<evidence type="ECO:0008006" key="3">
    <source>
        <dbReference type="Google" id="ProtNLM"/>
    </source>
</evidence>
<name>A0ABN8ALI9_9PROT</name>
<evidence type="ECO:0000313" key="1">
    <source>
        <dbReference type="EMBL" id="CAG9933662.1"/>
    </source>
</evidence>
<accession>A0ABN8ALI9</accession>
<organism evidence="1 2">
    <name type="scientific">Candidatus Nitrotoga arctica</name>
    <dbReference type="NCBI Taxonomy" id="453162"/>
    <lineage>
        <taxon>Bacteria</taxon>
        <taxon>Pseudomonadati</taxon>
        <taxon>Pseudomonadota</taxon>
        <taxon>Betaproteobacteria</taxon>
        <taxon>Nitrosomonadales</taxon>
        <taxon>Gallionellaceae</taxon>
        <taxon>Candidatus Nitrotoga</taxon>
    </lineage>
</organism>